<comment type="similarity">
    <text evidence="1">Belongs to the short-chain dehydrogenases/reductases (SDR) family.</text>
</comment>
<dbReference type="PANTHER" id="PTHR24320:SF152">
    <property type="entry name" value="SHORT-CHAIN DEHYDROGENASE_REDUCTASE FAMILY PROTEIN"/>
    <property type="match status" value="1"/>
</dbReference>
<dbReference type="AlphaFoldDB" id="A0AAD5JZY2"/>
<dbReference type="Proteomes" id="UP001209540">
    <property type="component" value="Unassembled WGS sequence"/>
</dbReference>
<name>A0AAD5JZY2_9FUNG</name>
<protein>
    <recommendedName>
        <fullName evidence="5">NAD(P)-binding protein</fullName>
    </recommendedName>
</protein>
<evidence type="ECO:0000313" key="3">
    <source>
        <dbReference type="EMBL" id="KAI9247499.1"/>
    </source>
</evidence>
<gene>
    <name evidence="3" type="ORF">BDA99DRAFT_526034</name>
</gene>
<dbReference type="SUPFAM" id="SSF51735">
    <property type="entry name" value="NAD(P)-binding Rossmann-fold domains"/>
    <property type="match status" value="1"/>
</dbReference>
<evidence type="ECO:0000313" key="4">
    <source>
        <dbReference type="Proteomes" id="UP001209540"/>
    </source>
</evidence>
<reference evidence="3" key="2">
    <citation type="submission" date="2023-02" db="EMBL/GenBank/DDBJ databases">
        <authorList>
            <consortium name="DOE Joint Genome Institute"/>
            <person name="Mondo S.J."/>
            <person name="Chang Y."/>
            <person name="Wang Y."/>
            <person name="Ahrendt S."/>
            <person name="Andreopoulos W."/>
            <person name="Barry K."/>
            <person name="Beard J."/>
            <person name="Benny G.L."/>
            <person name="Blankenship S."/>
            <person name="Bonito G."/>
            <person name="Cuomo C."/>
            <person name="Desiro A."/>
            <person name="Gervers K.A."/>
            <person name="Hundley H."/>
            <person name="Kuo A."/>
            <person name="LaButti K."/>
            <person name="Lang B.F."/>
            <person name="Lipzen A."/>
            <person name="O'Donnell K."/>
            <person name="Pangilinan J."/>
            <person name="Reynolds N."/>
            <person name="Sandor L."/>
            <person name="Smith M.W."/>
            <person name="Tsang A."/>
            <person name="Grigoriev I.V."/>
            <person name="Stajich J.E."/>
            <person name="Spatafora J.W."/>
        </authorList>
    </citation>
    <scope>NUCLEOTIDE SEQUENCE</scope>
    <source>
        <strain evidence="3">RSA 2281</strain>
    </source>
</reference>
<sequence>MSDKVILITGATDGLGKVAAQKFLAAGNTVIITGRSEKKLEATTIWLRQQQQHLSNKNNSSSSSSSSYMTNKISLHSILLDLSSLESVRRAVESLQSLGLEKKISVLINNAGTTTYELEYVSETTVVEKTVFVNAVAPWYFTQLLIPLMDHEQGRILFVTSSLHDPTVRGGRKQNETSMPDDIPLDYLDGHTAWESMLFYKVSKVAQLWLALVLAQQLKNIKVIALCPGFVPTTQLNRNTSWFLRLIMYYLLSRMSFATSEEEATNGYVYYAHEEYEEGFYYRKRQVAEPSKDVKNMDKAIKFWNMTCDICHMSEKKL</sequence>
<evidence type="ECO:0000256" key="2">
    <source>
        <dbReference type="ARBA" id="ARBA00023002"/>
    </source>
</evidence>
<dbReference type="GO" id="GO:0016491">
    <property type="term" value="F:oxidoreductase activity"/>
    <property type="evidence" value="ECO:0007669"/>
    <property type="project" value="UniProtKB-KW"/>
</dbReference>
<proteinExistence type="inferred from homology"/>
<keyword evidence="4" id="KW-1185">Reference proteome</keyword>
<keyword evidence="2" id="KW-0560">Oxidoreductase</keyword>
<dbReference type="PANTHER" id="PTHR24320">
    <property type="entry name" value="RETINOL DEHYDROGENASE"/>
    <property type="match status" value="1"/>
</dbReference>
<accession>A0AAD5JZY2</accession>
<dbReference type="Pfam" id="PF00106">
    <property type="entry name" value="adh_short"/>
    <property type="match status" value="1"/>
</dbReference>
<dbReference type="InterPro" id="IPR002347">
    <property type="entry name" value="SDR_fam"/>
</dbReference>
<comment type="caution">
    <text evidence="3">The sequence shown here is derived from an EMBL/GenBank/DDBJ whole genome shotgun (WGS) entry which is preliminary data.</text>
</comment>
<evidence type="ECO:0008006" key="5">
    <source>
        <dbReference type="Google" id="ProtNLM"/>
    </source>
</evidence>
<dbReference type="EMBL" id="JAIXMP010000042">
    <property type="protein sequence ID" value="KAI9247499.1"/>
    <property type="molecule type" value="Genomic_DNA"/>
</dbReference>
<dbReference type="InterPro" id="IPR036291">
    <property type="entry name" value="NAD(P)-bd_dom_sf"/>
</dbReference>
<evidence type="ECO:0000256" key="1">
    <source>
        <dbReference type="ARBA" id="ARBA00006484"/>
    </source>
</evidence>
<dbReference type="PRINTS" id="PR00081">
    <property type="entry name" value="GDHRDH"/>
</dbReference>
<dbReference type="Gene3D" id="3.40.50.720">
    <property type="entry name" value="NAD(P)-binding Rossmann-like Domain"/>
    <property type="match status" value="1"/>
</dbReference>
<organism evidence="3 4">
    <name type="scientific">Phascolomyces articulosus</name>
    <dbReference type="NCBI Taxonomy" id="60185"/>
    <lineage>
        <taxon>Eukaryota</taxon>
        <taxon>Fungi</taxon>
        <taxon>Fungi incertae sedis</taxon>
        <taxon>Mucoromycota</taxon>
        <taxon>Mucoromycotina</taxon>
        <taxon>Mucoromycetes</taxon>
        <taxon>Mucorales</taxon>
        <taxon>Lichtheimiaceae</taxon>
        <taxon>Phascolomyces</taxon>
    </lineage>
</organism>
<reference evidence="3" key="1">
    <citation type="journal article" date="2022" name="IScience">
        <title>Evolution of zygomycete secretomes and the origins of terrestrial fungal ecologies.</title>
        <authorList>
            <person name="Chang Y."/>
            <person name="Wang Y."/>
            <person name="Mondo S."/>
            <person name="Ahrendt S."/>
            <person name="Andreopoulos W."/>
            <person name="Barry K."/>
            <person name="Beard J."/>
            <person name="Benny G.L."/>
            <person name="Blankenship S."/>
            <person name="Bonito G."/>
            <person name="Cuomo C."/>
            <person name="Desiro A."/>
            <person name="Gervers K.A."/>
            <person name="Hundley H."/>
            <person name="Kuo A."/>
            <person name="LaButti K."/>
            <person name="Lang B.F."/>
            <person name="Lipzen A."/>
            <person name="O'Donnell K."/>
            <person name="Pangilinan J."/>
            <person name="Reynolds N."/>
            <person name="Sandor L."/>
            <person name="Smith M.E."/>
            <person name="Tsang A."/>
            <person name="Grigoriev I.V."/>
            <person name="Stajich J.E."/>
            <person name="Spatafora J.W."/>
        </authorList>
    </citation>
    <scope>NUCLEOTIDE SEQUENCE</scope>
    <source>
        <strain evidence="3">RSA 2281</strain>
    </source>
</reference>